<comment type="similarity">
    <text evidence="4">Belongs to the WhiA family.</text>
</comment>
<proteinExistence type="inferred from homology"/>
<evidence type="ECO:0000256" key="3">
    <source>
        <dbReference type="ARBA" id="ARBA00023306"/>
    </source>
</evidence>
<dbReference type="InterPro" id="IPR003802">
    <property type="entry name" value="Sporulation_regulator_WhiA"/>
</dbReference>
<feature type="domain" description="WhiA LAGLIDADG-like" evidence="7">
    <location>
        <begin position="132"/>
        <end position="223"/>
    </location>
</feature>
<evidence type="ECO:0000259" key="7">
    <source>
        <dbReference type="Pfam" id="PF14527"/>
    </source>
</evidence>
<evidence type="ECO:0000259" key="5">
    <source>
        <dbReference type="Pfam" id="PF02650"/>
    </source>
</evidence>
<dbReference type="Pfam" id="PF02650">
    <property type="entry name" value="HTH_WhiA"/>
    <property type="match status" value="1"/>
</dbReference>
<dbReference type="InterPro" id="IPR023054">
    <property type="entry name" value="Sporulation_regulator_WhiA_C"/>
</dbReference>
<dbReference type="NCBIfam" id="TIGR00647">
    <property type="entry name" value="DNA_bind_WhiA"/>
    <property type="match status" value="1"/>
</dbReference>
<dbReference type="Proteomes" id="UP000886887">
    <property type="component" value="Unassembled WGS sequence"/>
</dbReference>
<keyword evidence="2 4" id="KW-0238">DNA-binding</keyword>
<evidence type="ECO:0000256" key="4">
    <source>
        <dbReference type="HAMAP-Rule" id="MF_01420"/>
    </source>
</evidence>
<dbReference type="Pfam" id="PF10298">
    <property type="entry name" value="WhiA_N"/>
    <property type="match status" value="1"/>
</dbReference>
<dbReference type="HAMAP" id="MF_01420">
    <property type="entry name" value="HTH_type_WhiA"/>
    <property type="match status" value="1"/>
</dbReference>
<dbReference type="EMBL" id="DVFJ01000001">
    <property type="protein sequence ID" value="HIQ70635.1"/>
    <property type="molecule type" value="Genomic_DNA"/>
</dbReference>
<dbReference type="InterPro" id="IPR018478">
    <property type="entry name" value="Sporu_reg_WhiA_N_dom"/>
</dbReference>
<reference evidence="8" key="2">
    <citation type="journal article" date="2021" name="PeerJ">
        <title>Extensive microbial diversity within the chicken gut microbiome revealed by metagenomics and culture.</title>
        <authorList>
            <person name="Gilroy R."/>
            <person name="Ravi A."/>
            <person name="Getino M."/>
            <person name="Pursley I."/>
            <person name="Horton D.L."/>
            <person name="Alikhan N.F."/>
            <person name="Baker D."/>
            <person name="Gharbi K."/>
            <person name="Hall N."/>
            <person name="Watson M."/>
            <person name="Adriaenssens E.M."/>
            <person name="Foster-Nyarko E."/>
            <person name="Jarju S."/>
            <person name="Secka A."/>
            <person name="Antonio M."/>
            <person name="Oren A."/>
            <person name="Chaudhuri R.R."/>
            <person name="La Ragione R."/>
            <person name="Hildebrand F."/>
            <person name="Pallen M.J."/>
        </authorList>
    </citation>
    <scope>NUCLEOTIDE SEQUENCE</scope>
    <source>
        <strain evidence="8">ChiSxjej2B14-6234</strain>
    </source>
</reference>
<feature type="domain" description="Sporulation transcription regulator WhiA N-terminal" evidence="6">
    <location>
        <begin position="20"/>
        <end position="105"/>
    </location>
</feature>
<protein>
    <recommendedName>
        <fullName evidence="4">Probable cell division protein WhiA</fullName>
    </recommendedName>
</protein>
<dbReference type="SUPFAM" id="SSF55608">
    <property type="entry name" value="Homing endonucleases"/>
    <property type="match status" value="1"/>
</dbReference>
<dbReference type="Gene3D" id="3.10.28.10">
    <property type="entry name" value="Homing endonucleases"/>
    <property type="match status" value="1"/>
</dbReference>
<organism evidence="8 9">
    <name type="scientific">Candidatus Onthenecus intestinigallinarum</name>
    <dbReference type="NCBI Taxonomy" id="2840875"/>
    <lineage>
        <taxon>Bacteria</taxon>
        <taxon>Bacillati</taxon>
        <taxon>Bacillota</taxon>
        <taxon>Clostridia</taxon>
        <taxon>Eubacteriales</taxon>
        <taxon>Candidatus Onthenecus</taxon>
    </lineage>
</organism>
<keyword evidence="1 4" id="KW-0132">Cell division</keyword>
<name>A0A9D0Z9X8_9FIRM</name>
<dbReference type="PANTHER" id="PTHR37307:SF1">
    <property type="entry name" value="CELL DIVISION PROTEIN WHIA-RELATED"/>
    <property type="match status" value="1"/>
</dbReference>
<dbReference type="GO" id="GO:0051301">
    <property type="term" value="P:cell division"/>
    <property type="evidence" value="ECO:0007669"/>
    <property type="project" value="UniProtKB-UniRule"/>
</dbReference>
<evidence type="ECO:0000313" key="9">
    <source>
        <dbReference type="Proteomes" id="UP000886887"/>
    </source>
</evidence>
<dbReference type="AlphaFoldDB" id="A0A9D0Z9X8"/>
<evidence type="ECO:0000256" key="2">
    <source>
        <dbReference type="ARBA" id="ARBA00023125"/>
    </source>
</evidence>
<dbReference type="InterPro" id="IPR039518">
    <property type="entry name" value="WhiA_LAGLIDADG_dom"/>
</dbReference>
<gene>
    <name evidence="4 8" type="primary">whiA</name>
    <name evidence="8" type="ORF">IAB73_00235</name>
</gene>
<feature type="domain" description="Sporulation regulator WhiA C-terminal" evidence="5">
    <location>
        <begin position="226"/>
        <end position="309"/>
    </location>
</feature>
<comment type="caution">
    <text evidence="8">The sequence shown here is derived from an EMBL/GenBank/DDBJ whole genome shotgun (WGS) entry which is preliminary data.</text>
</comment>
<evidence type="ECO:0000259" key="6">
    <source>
        <dbReference type="Pfam" id="PF10298"/>
    </source>
</evidence>
<sequence length="322" mass="35918">MSFSSDTKDELARIEPESVCCMLAELAAIVSIGGTIGLMSAGRMRLTVESENAATARRVYSLFKRLFDVRAELTTLRHTRLGGRNTYRLTLHGDEAAFVLEGCGILRRSEQGHIGIRRTIPKEIVSRRCCRRAFVRGAFLAGGSIANPEREYHLEFVLGDEGFAASLLRFLTKYDLNVKAVSRKGAYVLYLKEGDQIVTLLSLMGAHSALCELENIRIQKDIRNNVNRVVNCDSANLQKTLDASTRQVEAIEYIRDHYGLDNLPPLLGEVARLRLDYREVSLQELGEMLTPPVGKSGVNHRLRRLCELAQALRQKSEGGNPT</sequence>
<comment type="function">
    <text evidence="4">Involved in cell division and chromosome segregation.</text>
</comment>
<dbReference type="GO" id="GO:0003677">
    <property type="term" value="F:DNA binding"/>
    <property type="evidence" value="ECO:0007669"/>
    <property type="project" value="UniProtKB-UniRule"/>
</dbReference>
<reference evidence="8" key="1">
    <citation type="submission" date="2020-10" db="EMBL/GenBank/DDBJ databases">
        <authorList>
            <person name="Gilroy R."/>
        </authorList>
    </citation>
    <scope>NUCLEOTIDE SEQUENCE</scope>
    <source>
        <strain evidence="8">ChiSxjej2B14-6234</strain>
    </source>
</reference>
<accession>A0A9D0Z9X8</accession>
<dbReference type="PANTHER" id="PTHR37307">
    <property type="entry name" value="CELL DIVISION PROTEIN WHIA-RELATED"/>
    <property type="match status" value="1"/>
</dbReference>
<keyword evidence="3 4" id="KW-0131">Cell cycle</keyword>
<evidence type="ECO:0000313" key="8">
    <source>
        <dbReference type="EMBL" id="HIQ70635.1"/>
    </source>
</evidence>
<dbReference type="Pfam" id="PF14527">
    <property type="entry name" value="LAGLIDADG_WhiA"/>
    <property type="match status" value="1"/>
</dbReference>
<dbReference type="GO" id="GO:0043937">
    <property type="term" value="P:regulation of sporulation"/>
    <property type="evidence" value="ECO:0007669"/>
    <property type="project" value="InterPro"/>
</dbReference>
<dbReference type="InterPro" id="IPR027434">
    <property type="entry name" value="Homing_endonucl"/>
</dbReference>
<evidence type="ECO:0000256" key="1">
    <source>
        <dbReference type="ARBA" id="ARBA00022618"/>
    </source>
</evidence>